<proteinExistence type="predicted"/>
<dbReference type="EMBL" id="CAJJDM010000003">
    <property type="protein sequence ID" value="CAD8044219.1"/>
    <property type="molecule type" value="Genomic_DNA"/>
</dbReference>
<feature type="region of interest" description="Disordered" evidence="1">
    <location>
        <begin position="1"/>
        <end position="34"/>
    </location>
</feature>
<dbReference type="AlphaFoldDB" id="A0A8S1JRI3"/>
<organism evidence="2 3">
    <name type="scientific">Paramecium primaurelia</name>
    <dbReference type="NCBI Taxonomy" id="5886"/>
    <lineage>
        <taxon>Eukaryota</taxon>
        <taxon>Sar</taxon>
        <taxon>Alveolata</taxon>
        <taxon>Ciliophora</taxon>
        <taxon>Intramacronucleata</taxon>
        <taxon>Oligohymenophorea</taxon>
        <taxon>Peniculida</taxon>
        <taxon>Parameciidae</taxon>
        <taxon>Paramecium</taxon>
    </lineage>
</organism>
<reference evidence="2" key="1">
    <citation type="submission" date="2021-01" db="EMBL/GenBank/DDBJ databases">
        <authorList>
            <consortium name="Genoscope - CEA"/>
            <person name="William W."/>
        </authorList>
    </citation>
    <scope>NUCLEOTIDE SEQUENCE</scope>
</reference>
<protein>
    <submittedName>
        <fullName evidence="2">Uncharacterized protein</fullName>
    </submittedName>
</protein>
<feature type="compositionally biased region" description="Polar residues" evidence="1">
    <location>
        <begin position="1"/>
        <end position="15"/>
    </location>
</feature>
<feature type="compositionally biased region" description="Low complexity" evidence="1">
    <location>
        <begin position="16"/>
        <end position="25"/>
    </location>
</feature>
<dbReference type="Proteomes" id="UP000688137">
    <property type="component" value="Unassembled WGS sequence"/>
</dbReference>
<evidence type="ECO:0000256" key="1">
    <source>
        <dbReference type="SAM" id="MobiDB-lite"/>
    </source>
</evidence>
<name>A0A8S1JRI3_PARPR</name>
<comment type="caution">
    <text evidence="2">The sequence shown here is derived from an EMBL/GenBank/DDBJ whole genome shotgun (WGS) entry which is preliminary data.</text>
</comment>
<evidence type="ECO:0000313" key="2">
    <source>
        <dbReference type="EMBL" id="CAD8044219.1"/>
    </source>
</evidence>
<accession>A0A8S1JRI3</accession>
<dbReference type="OMA" id="GNKCDYI"/>
<sequence>MNKASGATTYKNNQGQKSQKSLQSKLPEKVRLENHGLVIANQKEKRVKKNEIRKYLMSQNKSYLQDLY</sequence>
<evidence type="ECO:0000313" key="3">
    <source>
        <dbReference type="Proteomes" id="UP000688137"/>
    </source>
</evidence>
<keyword evidence="3" id="KW-1185">Reference proteome</keyword>
<gene>
    <name evidence="2" type="ORF">PPRIM_AZ9-3.1.T0060301</name>
</gene>